<dbReference type="InterPro" id="IPR037069">
    <property type="entry name" value="AcylCoA_DH/ox_N_sf"/>
</dbReference>
<dbReference type="InterPro" id="IPR036250">
    <property type="entry name" value="AcylCo_DH-like_C"/>
</dbReference>
<dbReference type="Pfam" id="PF12806">
    <property type="entry name" value="Acyl-CoA_dh_C"/>
    <property type="match status" value="1"/>
</dbReference>
<gene>
    <name evidence="15" type="ORF">ABAZ39_09825</name>
</gene>
<dbReference type="InterPro" id="IPR006091">
    <property type="entry name" value="Acyl-CoA_Oxase/DH_mid-dom"/>
</dbReference>
<dbReference type="SUPFAM" id="SSF47203">
    <property type="entry name" value="Acyl-CoA dehydrogenase C-terminal domain-like"/>
    <property type="match status" value="1"/>
</dbReference>
<name>A0A060DMK0_9PROT</name>
<keyword evidence="5 10" id="KW-0560">Oxidoreductase</keyword>
<dbReference type="InterPro" id="IPR009075">
    <property type="entry name" value="AcylCo_DH/oxidase_C"/>
</dbReference>
<dbReference type="RefSeq" id="WP_014239822.1">
    <property type="nucleotide sequence ID" value="NZ_CP007793.1"/>
</dbReference>
<feature type="domain" description="Acetyl-CoA dehydrogenase-like C-terminal" evidence="14">
    <location>
        <begin position="466"/>
        <end position="594"/>
    </location>
</feature>
<dbReference type="InterPro" id="IPR046373">
    <property type="entry name" value="Acyl-CoA_Oxase/DH_mid-dom_sf"/>
</dbReference>
<dbReference type="Pfam" id="PF00441">
    <property type="entry name" value="Acyl-CoA_dh_1"/>
    <property type="match status" value="1"/>
</dbReference>
<dbReference type="Proteomes" id="UP000027186">
    <property type="component" value="Chromosome"/>
</dbReference>
<evidence type="ECO:0000259" key="14">
    <source>
        <dbReference type="Pfam" id="PF12806"/>
    </source>
</evidence>
<dbReference type="InterPro" id="IPR013786">
    <property type="entry name" value="AcylCoA_DH/ox_N"/>
</dbReference>
<dbReference type="EC" id="1.3.99.41" evidence="8"/>
<comment type="cofactor">
    <cofactor evidence="1 10">
        <name>FAD</name>
        <dbReference type="ChEBI" id="CHEBI:57692"/>
    </cofactor>
</comment>
<evidence type="ECO:0000259" key="11">
    <source>
        <dbReference type="Pfam" id="PF00441"/>
    </source>
</evidence>
<evidence type="ECO:0000313" key="15">
    <source>
        <dbReference type="EMBL" id="AIB12288.1"/>
    </source>
</evidence>
<evidence type="ECO:0000256" key="2">
    <source>
        <dbReference type="ARBA" id="ARBA00009347"/>
    </source>
</evidence>
<dbReference type="GO" id="GO:0016627">
    <property type="term" value="F:oxidoreductase activity, acting on the CH-CH group of donors"/>
    <property type="evidence" value="ECO:0007669"/>
    <property type="project" value="InterPro"/>
</dbReference>
<dbReference type="KEGG" id="abq:ABAZ39_09825"/>
<dbReference type="EMBL" id="CP007793">
    <property type="protein sequence ID" value="AIB12288.1"/>
    <property type="molecule type" value="Genomic_DNA"/>
</dbReference>
<evidence type="ECO:0000256" key="3">
    <source>
        <dbReference type="ARBA" id="ARBA00022630"/>
    </source>
</evidence>
<dbReference type="SUPFAM" id="SSF56645">
    <property type="entry name" value="Acyl-CoA dehydrogenase NM domain-like"/>
    <property type="match status" value="1"/>
</dbReference>
<feature type="domain" description="Acyl-CoA oxidase/dehydrogenase middle" evidence="12">
    <location>
        <begin position="162"/>
        <end position="269"/>
    </location>
</feature>
<evidence type="ECO:0000259" key="13">
    <source>
        <dbReference type="Pfam" id="PF02771"/>
    </source>
</evidence>
<dbReference type="InterPro" id="IPR052166">
    <property type="entry name" value="Diverse_Acyl-CoA_DH"/>
</dbReference>
<dbReference type="PANTHER" id="PTHR42803:SF1">
    <property type="entry name" value="BROAD-SPECIFICITY LINEAR ACYL-COA DEHYDROGENASE FADE5"/>
    <property type="match status" value="1"/>
</dbReference>
<dbReference type="GO" id="GO:0050660">
    <property type="term" value="F:flavin adenine dinucleotide binding"/>
    <property type="evidence" value="ECO:0007669"/>
    <property type="project" value="InterPro"/>
</dbReference>
<evidence type="ECO:0000256" key="10">
    <source>
        <dbReference type="RuleBase" id="RU362125"/>
    </source>
</evidence>
<keyword evidence="4 10" id="KW-0274">FAD</keyword>
<dbReference type="InterPro" id="IPR025878">
    <property type="entry name" value="Acyl-CoA_dh-like_C_dom"/>
</dbReference>
<organism evidence="15 16">
    <name type="scientific">Azospirillum argentinense</name>
    <dbReference type="NCBI Taxonomy" id="2970906"/>
    <lineage>
        <taxon>Bacteria</taxon>
        <taxon>Pseudomonadati</taxon>
        <taxon>Pseudomonadota</taxon>
        <taxon>Alphaproteobacteria</taxon>
        <taxon>Rhodospirillales</taxon>
        <taxon>Azospirillaceae</taxon>
        <taxon>Azospirillum</taxon>
    </lineage>
</organism>
<evidence type="ECO:0000256" key="7">
    <source>
        <dbReference type="ARBA" id="ARBA00058683"/>
    </source>
</evidence>
<dbReference type="Pfam" id="PF02770">
    <property type="entry name" value="Acyl-CoA_dh_M"/>
    <property type="match status" value="1"/>
</dbReference>
<evidence type="ECO:0000256" key="4">
    <source>
        <dbReference type="ARBA" id="ARBA00022827"/>
    </source>
</evidence>
<proteinExistence type="inferred from homology"/>
<sequence length="599" mass="64022">MIPYTAPVDDLRFVLNEVVGLETVAALPNCDSAAPDLVDAVLEEAGKFASGVLAPLNRVGDKEGSVLENGVVRTPTGWKDAYSQFTESGWNSLPFEPEYGGQGLPWTVAFAVNEMWQAANLSFGLCPLLTQGAVDLLTEHASAEQKALYLPKMIAGEWNGTMNLTEPQAGSDLAAVRTRAVRADDGTYRITGQKIFITYGEHDLTDNIVHLVLARLPDAPPGIKGISLFIVPKFLPNADGTPGARNDLRCASLEHKLGIMASPTAVMAFGDDGGAVGFLVGQENRGIEYMFTMMNNARLGVGIQGVAIAERAYQQARDYAKGRVQSKDLADPKGSGVAIIRHPDVRRMLLDMRAKTEAARALALYAGTQLDVSRHHEDATVRAAATARVDILTPIVKAWSTDIGCDVASTGVQIHGGMGFIEETGAAQHYRDARITPIYEGTNGIHANDLTFRKTGRDGGESARTFIAEMRATVAELESIPGDDMEAIRTNLSAGLDALEQAVAWVVKTQADGDLRAAAAGAVNYLKLWGTVAGGWMLARSAAKALEGLRQPGANAPFLEAKLVTARFYAEQILAQGPGLLLPILTAHRTVMALSEDQF</sequence>
<evidence type="ECO:0000313" key="16">
    <source>
        <dbReference type="Proteomes" id="UP000027186"/>
    </source>
</evidence>
<dbReference type="Pfam" id="PF02771">
    <property type="entry name" value="Acyl-CoA_dh_N"/>
    <property type="match status" value="1"/>
</dbReference>
<evidence type="ECO:0000256" key="8">
    <source>
        <dbReference type="ARBA" id="ARBA00066694"/>
    </source>
</evidence>
<evidence type="ECO:0000256" key="6">
    <source>
        <dbReference type="ARBA" id="ARBA00051388"/>
    </source>
</evidence>
<reference evidence="15 16" key="1">
    <citation type="journal article" date="2014" name="Genome Announc.">
        <title>Complete Genome Sequence of the Model Rhizosphere Strain Azospirillum brasilense Az39, Successfully Applied in Agriculture.</title>
        <authorList>
            <person name="Rivera D."/>
            <person name="Revale S."/>
            <person name="Molina R."/>
            <person name="Gualpa J."/>
            <person name="Puente M."/>
            <person name="Maroniche G."/>
            <person name="Paris G."/>
            <person name="Baker D."/>
            <person name="Clavijo B."/>
            <person name="McLay K."/>
            <person name="Spaepen S."/>
            <person name="Perticari A."/>
            <person name="Vazquez M."/>
            <person name="Wisniewski-Dye F."/>
            <person name="Watkins C."/>
            <person name="Martinez-Abarca F."/>
            <person name="Vanderleyden J."/>
            <person name="Cassan F."/>
        </authorList>
    </citation>
    <scope>NUCLEOTIDE SEQUENCE [LARGE SCALE GENOMIC DNA]</scope>
    <source>
        <strain evidence="15 16">Az39</strain>
    </source>
</reference>
<comment type="catalytic activity">
    <reaction evidence="6">
        <text>3-(methylsulfanyl)propanoyl-CoA + oxidized [electron-transfer flavoprotein] + H(+) = 3-(methylsulfanyl)acryloyl-CoA + reduced [electron-transfer flavoprotein]</text>
        <dbReference type="Rhea" id="RHEA:52612"/>
        <dbReference type="Rhea" id="RHEA-COMP:10685"/>
        <dbReference type="Rhea" id="RHEA-COMP:10686"/>
        <dbReference type="ChEBI" id="CHEBI:15378"/>
        <dbReference type="ChEBI" id="CHEBI:57692"/>
        <dbReference type="ChEBI" id="CHEBI:58307"/>
        <dbReference type="ChEBI" id="CHEBI:82815"/>
        <dbReference type="ChEBI" id="CHEBI:84994"/>
        <dbReference type="EC" id="1.3.99.41"/>
    </reaction>
    <physiologicalReaction direction="left-to-right" evidence="6">
        <dbReference type="Rhea" id="RHEA:52613"/>
    </physiologicalReaction>
</comment>
<dbReference type="PANTHER" id="PTHR42803">
    <property type="entry name" value="ACYL-COA DEHYDROGENASE"/>
    <property type="match status" value="1"/>
</dbReference>
<feature type="domain" description="Acyl-CoA dehydrogenase/oxidase C-terminal" evidence="11">
    <location>
        <begin position="284"/>
        <end position="450"/>
    </location>
</feature>
<evidence type="ECO:0000256" key="1">
    <source>
        <dbReference type="ARBA" id="ARBA00001974"/>
    </source>
</evidence>
<dbReference type="Gene3D" id="1.10.540.10">
    <property type="entry name" value="Acyl-CoA dehydrogenase/oxidase, N-terminal domain"/>
    <property type="match status" value="1"/>
</dbReference>
<dbReference type="AlphaFoldDB" id="A0A060DMK0"/>
<dbReference type="Gene3D" id="1.20.140.10">
    <property type="entry name" value="Butyryl-CoA Dehydrogenase, subunit A, domain 3"/>
    <property type="match status" value="1"/>
</dbReference>
<keyword evidence="3 10" id="KW-0285">Flavoprotein</keyword>
<comment type="function">
    <text evidence="7">Involved in the assimilation of dimethylsulphoniopropionate (DMSP), an important compound in the fixation of carbon in marine phytoplankton, by mediating the conversion of 3-(methylthio)propanoyl-CoA (MMPA-CoA) to 3-(methylthio)acryloyl-CoA (MTA-CoA).</text>
</comment>
<evidence type="ECO:0000259" key="12">
    <source>
        <dbReference type="Pfam" id="PF02770"/>
    </source>
</evidence>
<comment type="similarity">
    <text evidence="2 10">Belongs to the acyl-CoA dehydrogenase family.</text>
</comment>
<dbReference type="Gene3D" id="2.40.110.10">
    <property type="entry name" value="Butyryl-CoA Dehydrogenase, subunit A, domain 2"/>
    <property type="match status" value="1"/>
</dbReference>
<dbReference type="InterPro" id="IPR009100">
    <property type="entry name" value="AcylCoA_DH/oxidase_NM_dom_sf"/>
</dbReference>
<feature type="domain" description="Acyl-CoA dehydrogenase/oxidase N-terminal" evidence="13">
    <location>
        <begin position="42"/>
        <end position="157"/>
    </location>
</feature>
<evidence type="ECO:0000256" key="9">
    <source>
        <dbReference type="ARBA" id="ARBA00069043"/>
    </source>
</evidence>
<accession>A0A060DMK0</accession>
<protein>
    <recommendedName>
        <fullName evidence="9">3-methylmercaptopropionyl-CoA dehydrogenase</fullName>
        <ecNumber evidence="8">1.3.99.41</ecNumber>
    </recommendedName>
</protein>
<dbReference type="FunFam" id="2.40.110.10:FF:000031">
    <property type="entry name" value="Acyl-CoA dehydrogenase, putative"/>
    <property type="match status" value="1"/>
</dbReference>
<evidence type="ECO:0000256" key="5">
    <source>
        <dbReference type="ARBA" id="ARBA00023002"/>
    </source>
</evidence>